<dbReference type="EMBL" id="VNJK01000001">
    <property type="protein sequence ID" value="TVX92503.1"/>
    <property type="molecule type" value="Genomic_DNA"/>
</dbReference>
<evidence type="ECO:0000313" key="1">
    <source>
        <dbReference type="EMBL" id="TVX92503.1"/>
    </source>
</evidence>
<name>A0A559IY10_9BACL</name>
<dbReference type="Proteomes" id="UP000318102">
    <property type="component" value="Unassembled WGS sequence"/>
</dbReference>
<reference evidence="1 2" key="1">
    <citation type="submission" date="2019-07" db="EMBL/GenBank/DDBJ databases">
        <authorList>
            <person name="Kim J."/>
        </authorList>
    </citation>
    <scope>NUCLEOTIDE SEQUENCE [LARGE SCALE GENOMIC DNA]</scope>
    <source>
        <strain evidence="1 2">N4</strain>
    </source>
</reference>
<dbReference type="RefSeq" id="WP_144988028.1">
    <property type="nucleotide sequence ID" value="NZ_VNJK01000001.1"/>
</dbReference>
<organism evidence="1 2">
    <name type="scientific">Paenibacillus agilis</name>
    <dbReference type="NCBI Taxonomy" id="3020863"/>
    <lineage>
        <taxon>Bacteria</taxon>
        <taxon>Bacillati</taxon>
        <taxon>Bacillota</taxon>
        <taxon>Bacilli</taxon>
        <taxon>Bacillales</taxon>
        <taxon>Paenibacillaceae</taxon>
        <taxon>Paenibacillus</taxon>
    </lineage>
</organism>
<keyword evidence="2" id="KW-1185">Reference proteome</keyword>
<dbReference type="OrthoDB" id="2679165at2"/>
<comment type="caution">
    <text evidence="1">The sequence shown here is derived from an EMBL/GenBank/DDBJ whole genome shotgun (WGS) entry which is preliminary data.</text>
</comment>
<accession>A0A559IY10</accession>
<sequence>MKLVEQWIFPVPSSCISTTLSLAYKQGDAVLLFDYYDEEQDDTVFNGGIKFISTVSHRHSSEKFTKYISGTYDKLVKIENSNWVSELMEISPEWVIDDLCHFAIYLDSYGLYEFVSQDFCILESKEGAICNEG</sequence>
<evidence type="ECO:0000313" key="2">
    <source>
        <dbReference type="Proteomes" id="UP000318102"/>
    </source>
</evidence>
<dbReference type="AlphaFoldDB" id="A0A559IY10"/>
<proteinExistence type="predicted"/>
<protein>
    <submittedName>
        <fullName evidence="1">Uncharacterized protein</fullName>
    </submittedName>
</protein>
<gene>
    <name evidence="1" type="ORF">FPZ44_05205</name>
</gene>